<evidence type="ECO:0000256" key="2">
    <source>
        <dbReference type="ARBA" id="ARBA00023265"/>
    </source>
</evidence>
<sequence length="241" mass="27976">MPSPAWQTPFILIFIPILIVIFSQLLITISAEQFNHHPRRAHNFLGINENETTQNHDHNHKKHKKHHGHRRHHHHHIPLSRQFVEAHNVIRRQLNEPPLTWDRNLARYARRWATKQLDECKMMHSFGPYGENIFWGGQDHWTATDAVESWARENQFYDPMTNQCLYGEMCGHYTQVVWRSSLRVGCARMKCHNGGVLVYCEYDPPGNYINENPFGKVFEMPSSTTSSAVPLDIMSTTGGSG</sequence>
<protein>
    <recommendedName>
        <fullName evidence="5">SCP domain-containing protein</fullName>
    </recommendedName>
</protein>
<keyword evidence="2" id="KW-0568">Pathogenesis-related protein</keyword>
<dbReference type="SUPFAM" id="SSF55797">
    <property type="entry name" value="PR-1-like"/>
    <property type="match status" value="1"/>
</dbReference>
<name>A0A7J6I0Z7_CANSA</name>
<accession>A0A7J6I0Z7</accession>
<keyword evidence="9" id="KW-1185">Reference proteome</keyword>
<dbReference type="InterPro" id="IPR002413">
    <property type="entry name" value="V5_allergen-like"/>
</dbReference>
<dbReference type="EMBL" id="JAATIP010000023">
    <property type="protein sequence ID" value="KAF4391490.1"/>
    <property type="molecule type" value="Genomic_DNA"/>
</dbReference>
<dbReference type="AlphaFoldDB" id="A0A7J6I0Z7"/>
<dbReference type="PROSITE" id="PS01009">
    <property type="entry name" value="CRISP_1"/>
    <property type="match status" value="1"/>
</dbReference>
<gene>
    <name evidence="6" type="ORF">F8388_008894</name>
    <name evidence="7" type="ORF">G4B88_004438</name>
</gene>
<evidence type="ECO:0000313" key="7">
    <source>
        <dbReference type="EMBL" id="KAF4400895.1"/>
    </source>
</evidence>
<dbReference type="InterPro" id="IPR001283">
    <property type="entry name" value="CRISP-related"/>
</dbReference>
<comment type="function">
    <text evidence="1">Probably involved in the defense reaction of plants against pathogens.</text>
</comment>
<dbReference type="InterPro" id="IPR014044">
    <property type="entry name" value="CAP_dom"/>
</dbReference>
<feature type="region of interest" description="Disordered" evidence="3">
    <location>
        <begin position="51"/>
        <end position="76"/>
    </location>
</feature>
<dbReference type="SMART" id="SM00198">
    <property type="entry name" value="SCP"/>
    <property type="match status" value="1"/>
</dbReference>
<dbReference type="OrthoDB" id="337038at2759"/>
<evidence type="ECO:0000256" key="4">
    <source>
        <dbReference type="SAM" id="Phobius"/>
    </source>
</evidence>
<dbReference type="PRINTS" id="PR00838">
    <property type="entry name" value="V5ALLERGEN"/>
</dbReference>
<dbReference type="Proteomes" id="UP000525078">
    <property type="component" value="Unassembled WGS sequence"/>
</dbReference>
<evidence type="ECO:0000256" key="1">
    <source>
        <dbReference type="ARBA" id="ARBA00003143"/>
    </source>
</evidence>
<reference evidence="8 9" key="1">
    <citation type="journal article" date="2020" name="bioRxiv">
        <title>Sequence and annotation of 42 cannabis genomes reveals extensive copy number variation in cannabinoid synthesis and pathogen resistance genes.</title>
        <authorList>
            <person name="Mckernan K.J."/>
            <person name="Helbert Y."/>
            <person name="Kane L.T."/>
            <person name="Ebling H."/>
            <person name="Zhang L."/>
            <person name="Liu B."/>
            <person name="Eaton Z."/>
            <person name="Mclaughlin S."/>
            <person name="Kingan S."/>
            <person name="Baybayan P."/>
            <person name="Concepcion G."/>
            <person name="Jordan M."/>
            <person name="Riva A."/>
            <person name="Barbazuk W."/>
            <person name="Harkins T."/>
        </authorList>
    </citation>
    <scope>NUCLEOTIDE SEQUENCE [LARGE SCALE GENOMIC DNA]</scope>
    <source>
        <strain evidence="8 9">cv. Jamaican Lion 4</strain>
        <strain evidence="7">Father</strain>
        <strain evidence="6">Mother</strain>
        <tissue evidence="7">Leaf</tissue>
    </source>
</reference>
<keyword evidence="4" id="KW-0812">Transmembrane</keyword>
<evidence type="ECO:0000259" key="5">
    <source>
        <dbReference type="SMART" id="SM00198"/>
    </source>
</evidence>
<keyword evidence="4" id="KW-1133">Transmembrane helix</keyword>
<keyword evidence="4" id="KW-0472">Membrane</keyword>
<comment type="caution">
    <text evidence="7">The sequence shown here is derived from an EMBL/GenBank/DDBJ whole genome shotgun (WGS) entry which is preliminary data.</text>
</comment>
<dbReference type="Proteomes" id="UP000583929">
    <property type="component" value="Unassembled WGS sequence"/>
</dbReference>
<dbReference type="PANTHER" id="PTHR10334">
    <property type="entry name" value="CYSTEINE-RICH SECRETORY PROTEIN-RELATED"/>
    <property type="match status" value="1"/>
</dbReference>
<evidence type="ECO:0000313" key="9">
    <source>
        <dbReference type="Proteomes" id="UP000583929"/>
    </source>
</evidence>
<dbReference type="EMBL" id="JAATIQ010000014">
    <property type="protein sequence ID" value="KAF4400895.1"/>
    <property type="molecule type" value="Genomic_DNA"/>
</dbReference>
<evidence type="ECO:0000313" key="8">
    <source>
        <dbReference type="Proteomes" id="UP000525078"/>
    </source>
</evidence>
<proteinExistence type="predicted"/>
<evidence type="ECO:0000256" key="3">
    <source>
        <dbReference type="SAM" id="MobiDB-lite"/>
    </source>
</evidence>
<dbReference type="InterPro" id="IPR018244">
    <property type="entry name" value="Allrgn_V5/Tpx1_CS"/>
</dbReference>
<dbReference type="GO" id="GO:0005576">
    <property type="term" value="C:extracellular region"/>
    <property type="evidence" value="ECO:0007669"/>
    <property type="project" value="InterPro"/>
</dbReference>
<dbReference type="PRINTS" id="PR00837">
    <property type="entry name" value="V5TPXLIKE"/>
</dbReference>
<evidence type="ECO:0000313" key="6">
    <source>
        <dbReference type="EMBL" id="KAF4391490.1"/>
    </source>
</evidence>
<dbReference type="InterPro" id="IPR035940">
    <property type="entry name" value="CAP_sf"/>
</dbReference>
<dbReference type="Pfam" id="PF00188">
    <property type="entry name" value="CAP"/>
    <property type="match status" value="1"/>
</dbReference>
<dbReference type="FunFam" id="3.40.33.10:FF:000004">
    <property type="entry name" value="CAP, cysteine-rich secretory protein, antigen 5"/>
    <property type="match status" value="1"/>
</dbReference>
<dbReference type="Gene3D" id="3.40.33.10">
    <property type="entry name" value="CAP"/>
    <property type="match status" value="1"/>
</dbReference>
<dbReference type="CDD" id="cd05381">
    <property type="entry name" value="CAP_PR-1"/>
    <property type="match status" value="1"/>
</dbReference>
<feature type="transmembrane region" description="Helical" evidence="4">
    <location>
        <begin position="6"/>
        <end position="29"/>
    </location>
</feature>
<feature type="compositionally biased region" description="Basic residues" evidence="3">
    <location>
        <begin position="58"/>
        <end position="76"/>
    </location>
</feature>
<keyword evidence="2" id="KW-0611">Plant defense</keyword>
<feature type="domain" description="SCP" evidence="5">
    <location>
        <begin position="81"/>
        <end position="210"/>
    </location>
</feature>
<organism evidence="7 9">
    <name type="scientific">Cannabis sativa</name>
    <name type="common">Hemp</name>
    <name type="synonym">Marijuana</name>
    <dbReference type="NCBI Taxonomy" id="3483"/>
    <lineage>
        <taxon>Eukaryota</taxon>
        <taxon>Viridiplantae</taxon>
        <taxon>Streptophyta</taxon>
        <taxon>Embryophyta</taxon>
        <taxon>Tracheophyta</taxon>
        <taxon>Spermatophyta</taxon>
        <taxon>Magnoliopsida</taxon>
        <taxon>eudicotyledons</taxon>
        <taxon>Gunneridae</taxon>
        <taxon>Pentapetalae</taxon>
        <taxon>rosids</taxon>
        <taxon>fabids</taxon>
        <taxon>Rosales</taxon>
        <taxon>Cannabaceae</taxon>
        <taxon>Cannabis</taxon>
    </lineage>
</organism>